<feature type="compositionally biased region" description="Polar residues" evidence="2">
    <location>
        <begin position="354"/>
        <end position="363"/>
    </location>
</feature>
<sequence>MRSSRGGGGGGGERRGGGGGSDGRRAGRMARCIGVDTNQETSSDEAWCVMMEGMRSSSSSLSLLSSRLSSRVRVLDLTLWKNRFIQDRGQMIGEAMRRYGRCKEIKGLIAPCQGISSESIVDIIEGILDGMVDVLEMNLMSNAIKTLPPSLESLTTLTQLNLWGNQLDGSCGEPLAALLRAPDCRLQTLDISNNKLGVVGSTVLADGLRHNETLKSLKMSGNGILNGGAMAIANALAVSSQADAGCRLTHLDLAFNRIGVAGARALYAMLKKRRSLVHMNIGVNRIIEEICIAPAIKDQCRQNTLFATKIAFCMVMHKTELDRHSLFDKAIVKQIFASLGGVSDRKTTSLLSALQTTGKSSAMNRRRKRKNDVHGGRMNTTTVRKRTANGRRLIGPSAPSRCGNSNR</sequence>
<dbReference type="Gene3D" id="3.80.10.10">
    <property type="entry name" value="Ribonuclease Inhibitor"/>
    <property type="match status" value="1"/>
</dbReference>
<proteinExistence type="predicted"/>
<dbReference type="Pfam" id="PF13516">
    <property type="entry name" value="LRR_6"/>
    <property type="match status" value="2"/>
</dbReference>
<dbReference type="InterPro" id="IPR001611">
    <property type="entry name" value="Leu-rich_rpt"/>
</dbReference>
<organism evidence="3">
    <name type="scientific">Lotharella oceanica</name>
    <dbReference type="NCBI Taxonomy" id="641309"/>
    <lineage>
        <taxon>Eukaryota</taxon>
        <taxon>Sar</taxon>
        <taxon>Rhizaria</taxon>
        <taxon>Cercozoa</taxon>
        <taxon>Chlorarachniophyceae</taxon>
        <taxon>Lotharella</taxon>
    </lineage>
</organism>
<gene>
    <name evidence="3" type="ORF">LSP00402_LOCUS3307</name>
</gene>
<dbReference type="Pfam" id="PF00560">
    <property type="entry name" value="LRR_1"/>
    <property type="match status" value="1"/>
</dbReference>
<protein>
    <submittedName>
        <fullName evidence="3">Uncharacterized protein</fullName>
    </submittedName>
</protein>
<accession>A0A7S2THR8</accession>
<evidence type="ECO:0000256" key="1">
    <source>
        <dbReference type="ARBA" id="ARBA00022737"/>
    </source>
</evidence>
<dbReference type="InterPro" id="IPR052201">
    <property type="entry name" value="LRR-containing_regulator"/>
</dbReference>
<keyword evidence="1" id="KW-0677">Repeat</keyword>
<dbReference type="PANTHER" id="PTHR24111:SF0">
    <property type="entry name" value="LEUCINE-RICH REPEAT-CONTAINING PROTEIN"/>
    <property type="match status" value="1"/>
</dbReference>
<dbReference type="SMART" id="SM00368">
    <property type="entry name" value="LRR_RI"/>
    <property type="match status" value="4"/>
</dbReference>
<evidence type="ECO:0000256" key="2">
    <source>
        <dbReference type="SAM" id="MobiDB-lite"/>
    </source>
</evidence>
<dbReference type="AlphaFoldDB" id="A0A7S2THR8"/>
<feature type="compositionally biased region" description="Gly residues" evidence="2">
    <location>
        <begin position="1"/>
        <end position="21"/>
    </location>
</feature>
<name>A0A7S2THR8_9EUKA</name>
<dbReference type="PANTHER" id="PTHR24111">
    <property type="entry name" value="LEUCINE-RICH REPEAT-CONTAINING PROTEIN 34"/>
    <property type="match status" value="1"/>
</dbReference>
<feature type="region of interest" description="Disordered" evidence="2">
    <location>
        <begin position="354"/>
        <end position="380"/>
    </location>
</feature>
<reference evidence="3" key="1">
    <citation type="submission" date="2021-01" db="EMBL/GenBank/DDBJ databases">
        <authorList>
            <person name="Corre E."/>
            <person name="Pelletier E."/>
            <person name="Niang G."/>
            <person name="Scheremetjew M."/>
            <person name="Finn R."/>
            <person name="Kale V."/>
            <person name="Holt S."/>
            <person name="Cochrane G."/>
            <person name="Meng A."/>
            <person name="Brown T."/>
            <person name="Cohen L."/>
        </authorList>
    </citation>
    <scope>NUCLEOTIDE SEQUENCE</scope>
    <source>
        <strain evidence="3">CCMP622</strain>
    </source>
</reference>
<evidence type="ECO:0000313" key="3">
    <source>
        <dbReference type="EMBL" id="CAD9750628.1"/>
    </source>
</evidence>
<feature type="region of interest" description="Disordered" evidence="2">
    <location>
        <begin position="1"/>
        <end position="26"/>
    </location>
</feature>
<dbReference type="SUPFAM" id="SSF52047">
    <property type="entry name" value="RNI-like"/>
    <property type="match status" value="1"/>
</dbReference>
<dbReference type="InterPro" id="IPR032675">
    <property type="entry name" value="LRR_dom_sf"/>
</dbReference>
<dbReference type="EMBL" id="HBHP01005345">
    <property type="protein sequence ID" value="CAD9750628.1"/>
    <property type="molecule type" value="Transcribed_RNA"/>
</dbReference>